<dbReference type="GO" id="GO:0005739">
    <property type="term" value="C:mitochondrion"/>
    <property type="evidence" value="ECO:0007669"/>
    <property type="project" value="TreeGrafter"/>
</dbReference>
<dbReference type="GO" id="GO:0004491">
    <property type="term" value="F:methylmalonate-semialdehyde dehydrogenase (acylating, NAD) activity"/>
    <property type="evidence" value="ECO:0007669"/>
    <property type="project" value="InterPro"/>
</dbReference>
<dbReference type="PANTHER" id="PTHR43866">
    <property type="entry name" value="MALONATE-SEMIALDEHYDE DEHYDROGENASE"/>
    <property type="match status" value="1"/>
</dbReference>
<keyword evidence="3" id="KW-1185">Reference proteome</keyword>
<evidence type="ECO:0000256" key="1">
    <source>
        <dbReference type="ARBA" id="ARBA00009986"/>
    </source>
</evidence>
<dbReference type="PANTHER" id="PTHR43866:SF3">
    <property type="entry name" value="METHYLMALONATE-SEMIALDEHYDE DEHYDROGENASE [ACYLATING], MITOCHONDRIAL"/>
    <property type="match status" value="1"/>
</dbReference>
<comment type="similarity">
    <text evidence="1">Belongs to the aldehyde dehydrogenase family.</text>
</comment>
<evidence type="ECO:0000313" key="3">
    <source>
        <dbReference type="Proteomes" id="UP000077521"/>
    </source>
</evidence>
<dbReference type="GO" id="GO:0006210">
    <property type="term" value="P:thymine catabolic process"/>
    <property type="evidence" value="ECO:0007669"/>
    <property type="project" value="TreeGrafter"/>
</dbReference>
<evidence type="ECO:0008006" key="4">
    <source>
        <dbReference type="Google" id="ProtNLM"/>
    </source>
</evidence>
<accession>A0A8T8SDB0</accession>
<name>A0A8T8SDB0_9BASI</name>
<protein>
    <recommendedName>
        <fullName evidence="4">FAR1 domain-containing protein</fullName>
    </recommendedName>
</protein>
<proteinExistence type="inferred from homology"/>
<reference evidence="2" key="2">
    <citation type="journal article" date="2019" name="IMA Fungus">
        <title>Genome sequencing and comparison of five Tilletia species to identify candidate genes for the detection of regulated species infecting wheat.</title>
        <authorList>
            <person name="Nguyen H.D.T."/>
            <person name="Sultana T."/>
            <person name="Kesanakurti P."/>
            <person name="Hambleton S."/>
        </authorList>
    </citation>
    <scope>NUCLEOTIDE SEQUENCE</scope>
    <source>
        <strain evidence="2">DAOMC 236416</strain>
    </source>
</reference>
<gene>
    <name evidence="2" type="ORF">A4X13_0g8748</name>
</gene>
<dbReference type="InterPro" id="IPR010061">
    <property type="entry name" value="MeMal-semiAld_DH"/>
</dbReference>
<evidence type="ECO:0000313" key="2">
    <source>
        <dbReference type="EMBL" id="KAE8237538.1"/>
    </source>
</evidence>
<dbReference type="GO" id="GO:0006574">
    <property type="term" value="P:L-valine catabolic process"/>
    <property type="evidence" value="ECO:0007669"/>
    <property type="project" value="TreeGrafter"/>
</dbReference>
<organism evidence="2 3">
    <name type="scientific">Tilletia indica</name>
    <dbReference type="NCBI Taxonomy" id="43049"/>
    <lineage>
        <taxon>Eukaryota</taxon>
        <taxon>Fungi</taxon>
        <taxon>Dikarya</taxon>
        <taxon>Basidiomycota</taxon>
        <taxon>Ustilaginomycotina</taxon>
        <taxon>Exobasidiomycetes</taxon>
        <taxon>Tilletiales</taxon>
        <taxon>Tilletiaceae</taxon>
        <taxon>Tilletia</taxon>
    </lineage>
</organism>
<dbReference type="EMBL" id="LWDF02001752">
    <property type="protein sequence ID" value="KAE8237538.1"/>
    <property type="molecule type" value="Genomic_DNA"/>
</dbReference>
<comment type="caution">
    <text evidence="2">The sequence shown here is derived from an EMBL/GenBank/DDBJ whole genome shotgun (WGS) entry which is preliminary data.</text>
</comment>
<sequence>MADTSASSASTMPPPPVEEAFDTSQIAEKYMQLWATTHGYAMVKLHSAKKGRCLYFICDKGGHYRSTRKLQEEDRQRKTSTRKEGCSFKLRINSTNSGWIIAVQCPIHTGHEPTTSLLAHPILRRFDVASREQVLELVRHGSSTRHIVPLLAQRNPPLLCTSKDIANLIQTYRREVLQGRPPVEALLEWLEEQRWPYRKLVTDVSENIQRLDGLLFAHPRGLELFHRFGTVIAHWCGCDLQYE</sequence>
<dbReference type="Proteomes" id="UP000077521">
    <property type="component" value="Unassembled WGS sequence"/>
</dbReference>
<dbReference type="AlphaFoldDB" id="A0A8T8SDB0"/>
<reference evidence="2" key="1">
    <citation type="submission" date="2016-04" db="EMBL/GenBank/DDBJ databases">
        <authorList>
            <person name="Nguyen H.D."/>
            <person name="Samba Siva P."/>
            <person name="Cullis J."/>
            <person name="Levesque C.A."/>
            <person name="Hambleton S."/>
        </authorList>
    </citation>
    <scope>NUCLEOTIDE SEQUENCE</scope>
    <source>
        <strain evidence="2">DAOMC 236416</strain>
    </source>
</reference>